<accession>A0ABV5CL11</accession>
<name>A0ABV5CL11_9ACTN</name>
<sequence length="80" mass="8685">MTDQPPDNLTKLTVNLIPSAVAALDTAATRSGDNRTDSLTRAIQVYAELLACEVGQGITVTDRDGNRVTWARVPLSMDRR</sequence>
<proteinExistence type="predicted"/>
<dbReference type="Proteomes" id="UP001582793">
    <property type="component" value="Unassembled WGS sequence"/>
</dbReference>
<comment type="caution">
    <text evidence="1">The sequence shown here is derived from an EMBL/GenBank/DDBJ whole genome shotgun (WGS) entry which is preliminary data.</text>
</comment>
<evidence type="ECO:0000313" key="1">
    <source>
        <dbReference type="EMBL" id="MFB6392695.1"/>
    </source>
</evidence>
<protein>
    <submittedName>
        <fullName evidence="1">Uncharacterized protein</fullName>
    </submittedName>
</protein>
<organism evidence="1 2">
    <name type="scientific">Polymorphospora lycopeni</name>
    <dbReference type="NCBI Taxonomy" id="3140240"/>
    <lineage>
        <taxon>Bacteria</taxon>
        <taxon>Bacillati</taxon>
        <taxon>Actinomycetota</taxon>
        <taxon>Actinomycetes</taxon>
        <taxon>Micromonosporales</taxon>
        <taxon>Micromonosporaceae</taxon>
        <taxon>Polymorphospora</taxon>
    </lineage>
</organism>
<reference evidence="1 2" key="1">
    <citation type="submission" date="2024-04" db="EMBL/GenBank/DDBJ databases">
        <title>Polymorphospora sp. isolated from Baiyangdian Lake in Xiong'an New Area.</title>
        <authorList>
            <person name="Zhang X."/>
            <person name="Liu J."/>
        </authorList>
    </citation>
    <scope>NUCLEOTIDE SEQUENCE [LARGE SCALE GENOMIC DNA]</scope>
    <source>
        <strain evidence="1 2">2-325</strain>
    </source>
</reference>
<dbReference type="RefSeq" id="WP_375733412.1">
    <property type="nucleotide sequence ID" value="NZ_JBCGDC010000011.1"/>
</dbReference>
<keyword evidence="2" id="KW-1185">Reference proteome</keyword>
<evidence type="ECO:0000313" key="2">
    <source>
        <dbReference type="Proteomes" id="UP001582793"/>
    </source>
</evidence>
<gene>
    <name evidence="1" type="ORF">AAFH96_06185</name>
</gene>
<dbReference type="EMBL" id="JBCGDC010000011">
    <property type="protein sequence ID" value="MFB6392695.1"/>
    <property type="molecule type" value="Genomic_DNA"/>
</dbReference>